<protein>
    <submittedName>
        <fullName evidence="1">Uncharacterized protein</fullName>
    </submittedName>
</protein>
<gene>
    <name evidence="1" type="ORF">FB561_3896</name>
</gene>
<proteinExistence type="predicted"/>
<keyword evidence="2" id="KW-1185">Reference proteome</keyword>
<comment type="caution">
    <text evidence="1">The sequence shown here is derived from an EMBL/GenBank/DDBJ whole genome shotgun (WGS) entry which is preliminary data.</text>
</comment>
<dbReference type="AlphaFoldDB" id="A0A561BV30"/>
<dbReference type="RefSeq" id="WP_145808574.1">
    <property type="nucleotide sequence ID" value="NZ_VIVK01000001.1"/>
</dbReference>
<reference evidence="1 2" key="1">
    <citation type="submission" date="2019-06" db="EMBL/GenBank/DDBJ databases">
        <title>Sequencing the genomes of 1000 actinobacteria strains.</title>
        <authorList>
            <person name="Klenk H.-P."/>
        </authorList>
    </citation>
    <scope>NUCLEOTIDE SEQUENCE [LARGE SCALE GENOMIC DNA]</scope>
    <source>
        <strain evidence="1 2">DSM 24683</strain>
    </source>
</reference>
<dbReference type="EMBL" id="VIVK01000001">
    <property type="protein sequence ID" value="TWD82755.1"/>
    <property type="molecule type" value="Genomic_DNA"/>
</dbReference>
<organism evidence="1 2">
    <name type="scientific">Kribbella amoyensis</name>
    <dbReference type="NCBI Taxonomy" id="996641"/>
    <lineage>
        <taxon>Bacteria</taxon>
        <taxon>Bacillati</taxon>
        <taxon>Actinomycetota</taxon>
        <taxon>Actinomycetes</taxon>
        <taxon>Propionibacteriales</taxon>
        <taxon>Kribbellaceae</taxon>
        <taxon>Kribbella</taxon>
    </lineage>
</organism>
<sequence>MELDPPRLVDRWPKLGRQLREALVRDDEAGLASQVDGLLILEMCSCDDDFCQSFYTQPAPNGAYPADRHRNWYPEDDQPGWNGHLILDVVDERIAFVEVLHRPPLD</sequence>
<dbReference type="Proteomes" id="UP000318380">
    <property type="component" value="Unassembled WGS sequence"/>
</dbReference>
<evidence type="ECO:0000313" key="1">
    <source>
        <dbReference type="EMBL" id="TWD82755.1"/>
    </source>
</evidence>
<dbReference type="OrthoDB" id="2874394at2"/>
<accession>A0A561BV30</accession>
<evidence type="ECO:0000313" key="2">
    <source>
        <dbReference type="Proteomes" id="UP000318380"/>
    </source>
</evidence>
<name>A0A561BV30_9ACTN</name>